<dbReference type="EMBL" id="JAUJEA010000001">
    <property type="protein sequence ID" value="MDN5200341.1"/>
    <property type="molecule type" value="Genomic_DNA"/>
</dbReference>
<dbReference type="Proteomes" id="UP001172082">
    <property type="component" value="Unassembled WGS sequence"/>
</dbReference>
<comment type="caution">
    <text evidence="1">The sequence shown here is derived from an EMBL/GenBank/DDBJ whole genome shotgun (WGS) entry which is preliminary data.</text>
</comment>
<sequence>MIVSDHYHLSYCTNIHPGETWPEVFDSLKAHLPQIKQNISPDNPFGIGLRLSDLASRQLLEDHHLASFKDWLEVMDCYVYTMNGFPFGGFHRQVVKDDVHKPDWTTRSRVDYTKRLFTILAELLPKGIDGGISTSPLSYKHWFSDDPKELDDVFEVSTRHLVEIAAFLNEIKKQKGVSMHLDIEPEPDGLIENSQEVIDYYSKWLIPFAMDHLAKDLNVAPDKAIEIVREHIQVCYDVCHFAVGYEEPSVVFDQFREHNIKIGKIQISAALKADLPKDVIARQPIEEAFAAFNESTYLHQVIAREENGGYTQYNDLPRALENINNHSTLEWRTHFHVPIFVEAYGYLKATQEDIRKVLELLKQMQVTNHLEVETYTWEVLPEDLRTDLSTSIQREVQWVLNEMNG</sequence>
<dbReference type="RefSeq" id="WP_346750366.1">
    <property type="nucleotide sequence ID" value="NZ_JAUJEA010000001.1"/>
</dbReference>
<dbReference type="NCBIfam" id="NF035939">
    <property type="entry name" value="TIM_EboE"/>
    <property type="match status" value="1"/>
</dbReference>
<proteinExistence type="predicted"/>
<name>A0ABT8KHZ8_9BACT</name>
<reference evidence="1" key="1">
    <citation type="submission" date="2023-06" db="EMBL/GenBank/DDBJ databases">
        <title>Genomic of Parafulvivirga corallium.</title>
        <authorList>
            <person name="Wang G."/>
        </authorList>
    </citation>
    <scope>NUCLEOTIDE SEQUENCE</scope>
    <source>
        <strain evidence="1">BMA10</strain>
    </source>
</reference>
<dbReference type="SUPFAM" id="SSF51658">
    <property type="entry name" value="Xylose isomerase-like"/>
    <property type="match status" value="1"/>
</dbReference>
<dbReference type="Gene3D" id="3.20.20.150">
    <property type="entry name" value="Divalent-metal-dependent TIM barrel enzymes"/>
    <property type="match status" value="1"/>
</dbReference>
<organism evidence="1 2">
    <name type="scientific">Splendidivirga corallicola</name>
    <dbReference type="NCBI Taxonomy" id="3051826"/>
    <lineage>
        <taxon>Bacteria</taxon>
        <taxon>Pseudomonadati</taxon>
        <taxon>Bacteroidota</taxon>
        <taxon>Cytophagia</taxon>
        <taxon>Cytophagales</taxon>
        <taxon>Splendidivirgaceae</taxon>
        <taxon>Splendidivirga</taxon>
    </lineage>
</organism>
<evidence type="ECO:0000313" key="2">
    <source>
        <dbReference type="Proteomes" id="UP001172082"/>
    </source>
</evidence>
<evidence type="ECO:0000313" key="1">
    <source>
        <dbReference type="EMBL" id="MDN5200341.1"/>
    </source>
</evidence>
<dbReference type="InterPro" id="IPR036237">
    <property type="entry name" value="Xyl_isomerase-like_sf"/>
</dbReference>
<keyword evidence="2" id="KW-1185">Reference proteome</keyword>
<accession>A0ABT8KHZ8</accession>
<gene>
    <name evidence="1" type="primary">eboE</name>
    <name evidence="1" type="ORF">QQ008_03190</name>
</gene>
<protein>
    <submittedName>
        <fullName evidence="1">Metabolite traffic protein EboE</fullName>
    </submittedName>
</protein>